<proteinExistence type="predicted"/>
<dbReference type="STRING" id="314344.AL013_04345"/>
<accession>Q0F3E0</accession>
<dbReference type="AlphaFoldDB" id="Q0F3E0"/>
<sequence>MPLNQESKGGASVKHILLLIASLLLLPITAESADNYCLDAKTNSTWAKMLSESPHDDLVAELFALRIGLCELVKRKTISLDRATAIFEEARGRAVVQRKADELRQKHLRGGNT</sequence>
<reference evidence="1 2" key="1">
    <citation type="submission" date="2006-09" db="EMBL/GenBank/DDBJ databases">
        <authorList>
            <person name="Emerson D."/>
            <person name="Ferriera S."/>
            <person name="Johnson J."/>
            <person name="Kravitz S."/>
            <person name="Halpern A."/>
            <person name="Remington K."/>
            <person name="Beeson K."/>
            <person name="Tran B."/>
            <person name="Rogers Y.-H."/>
            <person name="Friedman R."/>
            <person name="Venter J.C."/>
        </authorList>
    </citation>
    <scope>NUCLEOTIDE SEQUENCE [LARGE SCALE GENOMIC DNA]</scope>
    <source>
        <strain evidence="1 2">PV-1</strain>
    </source>
</reference>
<dbReference type="Proteomes" id="UP000005297">
    <property type="component" value="Unassembled WGS sequence"/>
</dbReference>
<protein>
    <submittedName>
        <fullName evidence="1">Uncharacterized protein</fullName>
    </submittedName>
</protein>
<dbReference type="EMBL" id="AATS01000001">
    <property type="protein sequence ID" value="EAU56001.1"/>
    <property type="molecule type" value="Genomic_DNA"/>
</dbReference>
<evidence type="ECO:0000313" key="2">
    <source>
        <dbReference type="Proteomes" id="UP000005297"/>
    </source>
</evidence>
<name>Q0F3E0_9PROT</name>
<dbReference type="InParanoid" id="Q0F3E0"/>
<organism evidence="1 2">
    <name type="scientific">Mariprofundus ferrooxydans PV-1</name>
    <dbReference type="NCBI Taxonomy" id="314345"/>
    <lineage>
        <taxon>Bacteria</taxon>
        <taxon>Pseudomonadati</taxon>
        <taxon>Pseudomonadota</taxon>
        <taxon>Candidatius Mariprofundia</taxon>
        <taxon>Mariprofundales</taxon>
        <taxon>Mariprofundaceae</taxon>
        <taxon>Mariprofundus</taxon>
    </lineage>
</organism>
<evidence type="ECO:0000313" key="1">
    <source>
        <dbReference type="EMBL" id="EAU56001.1"/>
    </source>
</evidence>
<gene>
    <name evidence="1" type="ORF">SPV1_04253</name>
</gene>
<keyword evidence="2" id="KW-1185">Reference proteome</keyword>
<comment type="caution">
    <text evidence="1">The sequence shown here is derived from an EMBL/GenBank/DDBJ whole genome shotgun (WGS) entry which is preliminary data.</text>
</comment>
<dbReference type="HOGENOM" id="CLU_2130482_0_0_0"/>